<evidence type="ECO:0000313" key="6">
    <source>
        <dbReference type="Proteomes" id="UP000219813"/>
    </source>
</evidence>
<dbReference type="PANTHER" id="PTHR31652">
    <property type="entry name" value="LIMR FAMILY PROTEIN DDB_G0283707-RELATED"/>
    <property type="match status" value="1"/>
</dbReference>
<protein>
    <recommendedName>
        <fullName evidence="7">LMBR1 domain-containing protein</fullName>
    </recommendedName>
</protein>
<comment type="subcellular location">
    <subcellularLocation>
        <location evidence="1">Membrane</location>
        <topology evidence="1">Multi-pass membrane protein</topology>
    </subcellularLocation>
</comment>
<evidence type="ECO:0000256" key="3">
    <source>
        <dbReference type="ARBA" id="ARBA00022989"/>
    </source>
</evidence>
<dbReference type="PANTHER" id="PTHR31652:SF0">
    <property type="entry name" value="LIMR FAMILY PROTEIN DDB_G0283707-RELATED"/>
    <property type="match status" value="1"/>
</dbReference>
<name>A0A1D3SMW1_PLAMA</name>
<evidence type="ECO:0000313" key="5">
    <source>
        <dbReference type="EMBL" id="SCO93199.1"/>
    </source>
</evidence>
<reference evidence="5 6" key="1">
    <citation type="submission" date="2016-06" db="EMBL/GenBank/DDBJ databases">
        <authorList>
            <consortium name="Pathogen Informatics"/>
        </authorList>
    </citation>
    <scope>NUCLEOTIDE SEQUENCE [LARGE SCALE GENOMIC DNA]</scope>
</reference>
<organism evidence="5 6">
    <name type="scientific">Plasmodium malariae</name>
    <dbReference type="NCBI Taxonomy" id="5858"/>
    <lineage>
        <taxon>Eukaryota</taxon>
        <taxon>Sar</taxon>
        <taxon>Alveolata</taxon>
        <taxon>Apicomplexa</taxon>
        <taxon>Aconoidasida</taxon>
        <taxon>Haemosporida</taxon>
        <taxon>Plasmodiidae</taxon>
        <taxon>Plasmodium</taxon>
        <taxon>Plasmodium (Plasmodium)</taxon>
    </lineage>
</organism>
<evidence type="ECO:0008006" key="7">
    <source>
        <dbReference type="Google" id="ProtNLM"/>
    </source>
</evidence>
<dbReference type="GeneID" id="39869914"/>
<keyword evidence="6" id="KW-1185">Reference proteome</keyword>
<dbReference type="KEGG" id="pmal:PMUG01_11045200"/>
<dbReference type="Proteomes" id="UP000219813">
    <property type="component" value="Chromosome 11"/>
</dbReference>
<dbReference type="OrthoDB" id="73273at2759"/>
<keyword evidence="4" id="KW-0472">Membrane</keyword>
<dbReference type="VEuPathDB" id="PlasmoDB:PmUG01_11045200"/>
<dbReference type="OMA" id="KQDHIAT"/>
<proteinExistence type="predicted"/>
<gene>
    <name evidence="5" type="primary">PmUG01_11045200</name>
    <name evidence="5" type="ORF">PMUG01_11045200</name>
</gene>
<dbReference type="GO" id="GO:0016020">
    <property type="term" value="C:membrane"/>
    <property type="evidence" value="ECO:0007669"/>
    <property type="project" value="UniProtKB-SubCell"/>
</dbReference>
<dbReference type="RefSeq" id="XP_028862637.1">
    <property type="nucleotide sequence ID" value="XM_029006115.1"/>
</dbReference>
<accession>A0A1D3SMW1</accession>
<evidence type="ECO:0000256" key="4">
    <source>
        <dbReference type="ARBA" id="ARBA00023136"/>
    </source>
</evidence>
<dbReference type="EMBL" id="LT594632">
    <property type="protein sequence ID" value="SCO93199.1"/>
    <property type="molecule type" value="Genomic_DNA"/>
</dbReference>
<dbReference type="AlphaFoldDB" id="A0A1D3SMW1"/>
<evidence type="ECO:0000256" key="1">
    <source>
        <dbReference type="ARBA" id="ARBA00004141"/>
    </source>
</evidence>
<keyword evidence="3" id="KW-1133">Transmembrane helix</keyword>
<sequence>MDEYVLLAFFIGFLILSGITALRALVVYSRKDEKNRSIYFFIKFLVVIGFVLCWDTVILLPIDVYYNLSHDIKKYVNIFTLYRSYYWACLVFIFFLTPITNTIYLEPEKQTRSHRRNNYDNNNNNNNNYYYFGSSYGNTKSKKGSSRRNTGQGNEVDIYKYKKLFSKILSATFFSFVLAFCLFFLTYLAVKKFTISLDAQDCKLWYPYIENTNKKDFLKYNIRKIESCQNIVHTNIKVNIDLNFNDYIVIFMLFVGLHFFSFYVAIGLASFPLSLIRSYIYRKKKIKEDDFKYELSLINRKATRLMNITEMLQTERKQIYKVNYCISFIKYIRYKRQKKILSYMVHKLEKDYENLLDNYNNPTNKHFVKNNLIVISMIIYTLIASYMLICALSGFIYFCSELHLGLVFALEKKDTYLNSFLLNICLFFFVSSGAALFSTKILNAYSRRSHAIFFFDLTLRKLGIIGQAYANNALLYFVLVINLLTVIVFFFPKKCSLSCLSVPSKFFKISDEVYDGQEIDLESNTASDNIDKQHFKATKLFK</sequence>
<keyword evidence="2" id="KW-0812">Transmembrane</keyword>
<evidence type="ECO:0000256" key="2">
    <source>
        <dbReference type="ARBA" id="ARBA00022692"/>
    </source>
</evidence>